<sequence length="180" mass="19326">MFVSKPGSKKQERLRALVENPRRRRFWAARSRRRQAVVALTLVTFAGAAAFAAAILAEPPASLVWLGAFLLLTAGSAVTATHINIAARHVAGYEGLDEFQRAEADHAARLGHHVTAVLLGLLIGIVCGFGGWLTSQEASTHAVLAVLAPLVILTTLCHAAFPACYLAWTRPDEVPDDEQI</sequence>
<dbReference type="Proteomes" id="UP000584931">
    <property type="component" value="Unassembled WGS sequence"/>
</dbReference>
<protein>
    <submittedName>
        <fullName evidence="2">Peptidoglycan/LPS O-acetylase OafA/YrhL</fullName>
    </submittedName>
</protein>
<dbReference type="AlphaFoldDB" id="A0A7Y9XAZ6"/>
<dbReference type="RefSeq" id="WP_179809890.1">
    <property type="nucleotide sequence ID" value="NZ_JACCHL010000001.1"/>
</dbReference>
<feature type="transmembrane region" description="Helical" evidence="1">
    <location>
        <begin position="62"/>
        <end position="83"/>
    </location>
</feature>
<comment type="caution">
    <text evidence="2">The sequence shown here is derived from an EMBL/GenBank/DDBJ whole genome shotgun (WGS) entry which is preliminary data.</text>
</comment>
<keyword evidence="1" id="KW-0472">Membrane</keyword>
<evidence type="ECO:0000256" key="1">
    <source>
        <dbReference type="SAM" id="Phobius"/>
    </source>
</evidence>
<evidence type="ECO:0000313" key="2">
    <source>
        <dbReference type="EMBL" id="NYH52466.1"/>
    </source>
</evidence>
<proteinExistence type="predicted"/>
<organism evidence="2 3">
    <name type="scientific">Nocardiopsis sinuspersici</name>
    <dbReference type="NCBI Taxonomy" id="501010"/>
    <lineage>
        <taxon>Bacteria</taxon>
        <taxon>Bacillati</taxon>
        <taxon>Actinomycetota</taxon>
        <taxon>Actinomycetes</taxon>
        <taxon>Streptosporangiales</taxon>
        <taxon>Nocardiopsidaceae</taxon>
        <taxon>Nocardiopsis</taxon>
    </lineage>
</organism>
<feature type="transmembrane region" description="Helical" evidence="1">
    <location>
        <begin position="139"/>
        <end position="161"/>
    </location>
</feature>
<accession>A0A7Y9XAZ6</accession>
<reference evidence="2 3" key="1">
    <citation type="submission" date="2020-07" db="EMBL/GenBank/DDBJ databases">
        <title>Sequencing the genomes of 1000 actinobacteria strains.</title>
        <authorList>
            <person name="Klenk H.-P."/>
        </authorList>
    </citation>
    <scope>NUCLEOTIDE SEQUENCE [LARGE SCALE GENOMIC DNA]</scope>
    <source>
        <strain evidence="2 3">DSM 45278</strain>
    </source>
</reference>
<keyword evidence="1" id="KW-1133">Transmembrane helix</keyword>
<gene>
    <name evidence="2" type="ORF">HNR06_002055</name>
</gene>
<evidence type="ECO:0000313" key="3">
    <source>
        <dbReference type="Proteomes" id="UP000584931"/>
    </source>
</evidence>
<keyword evidence="1" id="KW-0812">Transmembrane</keyword>
<name>A0A7Y9XAZ6_9ACTN</name>
<feature type="transmembrane region" description="Helical" evidence="1">
    <location>
        <begin position="110"/>
        <end position="133"/>
    </location>
</feature>
<dbReference type="EMBL" id="JACCHL010000001">
    <property type="protein sequence ID" value="NYH52466.1"/>
    <property type="molecule type" value="Genomic_DNA"/>
</dbReference>